<feature type="chain" id="PRO_5036473883" description="Monocarboxylate transporter" evidence="2">
    <location>
        <begin position="22"/>
        <end position="126"/>
    </location>
</feature>
<feature type="transmembrane region" description="Helical" evidence="1">
    <location>
        <begin position="84"/>
        <end position="106"/>
    </location>
</feature>
<dbReference type="GO" id="GO:0008028">
    <property type="term" value="F:monocarboxylic acid transmembrane transporter activity"/>
    <property type="evidence" value="ECO:0007669"/>
    <property type="project" value="TreeGrafter"/>
</dbReference>
<evidence type="ECO:0000256" key="1">
    <source>
        <dbReference type="SAM" id="Phobius"/>
    </source>
</evidence>
<organism evidence="3 4">
    <name type="scientific">Nephila pilipes</name>
    <name type="common">Giant wood spider</name>
    <name type="synonym">Nephila maculata</name>
    <dbReference type="NCBI Taxonomy" id="299642"/>
    <lineage>
        <taxon>Eukaryota</taxon>
        <taxon>Metazoa</taxon>
        <taxon>Ecdysozoa</taxon>
        <taxon>Arthropoda</taxon>
        <taxon>Chelicerata</taxon>
        <taxon>Arachnida</taxon>
        <taxon>Araneae</taxon>
        <taxon>Araneomorphae</taxon>
        <taxon>Entelegynae</taxon>
        <taxon>Araneoidea</taxon>
        <taxon>Nephilidae</taxon>
        <taxon>Nephila</taxon>
    </lineage>
</organism>
<evidence type="ECO:0000256" key="2">
    <source>
        <dbReference type="SAM" id="SignalP"/>
    </source>
</evidence>
<dbReference type="Gene3D" id="1.20.1250.20">
    <property type="entry name" value="MFS general substrate transporter like domains"/>
    <property type="match status" value="1"/>
</dbReference>
<reference evidence="3" key="1">
    <citation type="submission" date="2020-08" db="EMBL/GenBank/DDBJ databases">
        <title>Multicomponent nature underlies the extraordinary mechanical properties of spider dragline silk.</title>
        <authorList>
            <person name="Kono N."/>
            <person name="Nakamura H."/>
            <person name="Mori M."/>
            <person name="Yoshida Y."/>
            <person name="Ohtoshi R."/>
            <person name="Malay A.D."/>
            <person name="Moran D.A.P."/>
            <person name="Tomita M."/>
            <person name="Numata K."/>
            <person name="Arakawa K."/>
        </authorList>
    </citation>
    <scope>NUCLEOTIDE SEQUENCE</scope>
</reference>
<dbReference type="PANTHER" id="PTHR11360:SF303">
    <property type="entry name" value="MAJOR FACILITATOR SUPERFAMILY (MFS) PROFILE DOMAIN-CONTAINING PROTEIN"/>
    <property type="match status" value="1"/>
</dbReference>
<keyword evidence="1" id="KW-0812">Transmembrane</keyword>
<dbReference type="OrthoDB" id="6430233at2759"/>
<keyword evidence="1" id="KW-0472">Membrane</keyword>
<keyword evidence="4" id="KW-1185">Reference proteome</keyword>
<dbReference type="EMBL" id="BMAW01010395">
    <property type="protein sequence ID" value="GFT18622.1"/>
    <property type="molecule type" value="Genomic_DNA"/>
</dbReference>
<gene>
    <name evidence="3" type="ORF">NPIL_299911</name>
</gene>
<feature type="transmembrane region" description="Helical" evidence="1">
    <location>
        <begin position="60"/>
        <end position="78"/>
    </location>
</feature>
<comment type="caution">
    <text evidence="3">The sequence shown here is derived from an EMBL/GenBank/DDBJ whole genome shotgun (WGS) entry which is preliminary data.</text>
</comment>
<protein>
    <recommendedName>
        <fullName evidence="5">Monocarboxylate transporter</fullName>
    </recommendedName>
</protein>
<dbReference type="InterPro" id="IPR050327">
    <property type="entry name" value="Proton-linked_MCT"/>
</dbReference>
<sequence>MAVYAFLFVGVLTIIIDYAVDQGVSHDDGKFLIIGFSVADLIGRLGFGQVIDKKLVKIKNYSGVTMLLMGTLVAALPLKKSFNFMMVVMCMYGLLQGPLVLVLVLVERPLCFQFLLATTWTRARSQ</sequence>
<evidence type="ECO:0000313" key="4">
    <source>
        <dbReference type="Proteomes" id="UP000887013"/>
    </source>
</evidence>
<dbReference type="AlphaFoldDB" id="A0A8X6TJY5"/>
<dbReference type="InterPro" id="IPR036259">
    <property type="entry name" value="MFS_trans_sf"/>
</dbReference>
<proteinExistence type="predicted"/>
<dbReference type="PANTHER" id="PTHR11360">
    <property type="entry name" value="MONOCARBOXYLATE TRANSPORTER"/>
    <property type="match status" value="1"/>
</dbReference>
<feature type="signal peptide" evidence="2">
    <location>
        <begin position="1"/>
        <end position="21"/>
    </location>
</feature>
<evidence type="ECO:0000313" key="3">
    <source>
        <dbReference type="EMBL" id="GFT18622.1"/>
    </source>
</evidence>
<keyword evidence="1" id="KW-1133">Transmembrane helix</keyword>
<evidence type="ECO:0008006" key="5">
    <source>
        <dbReference type="Google" id="ProtNLM"/>
    </source>
</evidence>
<dbReference type="SUPFAM" id="SSF103473">
    <property type="entry name" value="MFS general substrate transporter"/>
    <property type="match status" value="1"/>
</dbReference>
<feature type="transmembrane region" description="Helical" evidence="1">
    <location>
        <begin position="31"/>
        <end position="48"/>
    </location>
</feature>
<accession>A0A8X6TJY5</accession>
<dbReference type="Proteomes" id="UP000887013">
    <property type="component" value="Unassembled WGS sequence"/>
</dbReference>
<keyword evidence="2" id="KW-0732">Signal</keyword>
<name>A0A8X6TJY5_NEPPI</name>